<dbReference type="Proteomes" id="UP001164743">
    <property type="component" value="Chromosome 2A"/>
</dbReference>
<organism evidence="1 2">
    <name type="scientific">Puccinia triticina</name>
    <dbReference type="NCBI Taxonomy" id="208348"/>
    <lineage>
        <taxon>Eukaryota</taxon>
        <taxon>Fungi</taxon>
        <taxon>Dikarya</taxon>
        <taxon>Basidiomycota</taxon>
        <taxon>Pucciniomycotina</taxon>
        <taxon>Pucciniomycetes</taxon>
        <taxon>Pucciniales</taxon>
        <taxon>Pucciniaceae</taxon>
        <taxon>Puccinia</taxon>
    </lineage>
</organism>
<keyword evidence="2" id="KW-1185">Reference proteome</keyword>
<dbReference type="EMBL" id="CP110422">
    <property type="protein sequence ID" value="WAQ81987.1"/>
    <property type="molecule type" value="Genomic_DNA"/>
</dbReference>
<evidence type="ECO:0000313" key="2">
    <source>
        <dbReference type="Proteomes" id="UP001164743"/>
    </source>
</evidence>
<gene>
    <name evidence="1" type="ORF">PtA15_2A300</name>
</gene>
<protein>
    <recommendedName>
        <fullName evidence="3">Beta-ketoacyl synthase N-terminal domain-containing protein</fullName>
    </recommendedName>
</protein>
<dbReference type="RefSeq" id="XP_053017542.1">
    <property type="nucleotide sequence ID" value="XM_053166308.1"/>
</dbReference>
<reference evidence="1" key="1">
    <citation type="submission" date="2022-10" db="EMBL/GenBank/DDBJ databases">
        <title>Puccinia triticina Genome sequencing and assembly.</title>
        <authorList>
            <person name="Li C."/>
        </authorList>
    </citation>
    <scope>NUCLEOTIDE SEQUENCE</scope>
    <source>
        <strain evidence="1">Pt15</strain>
    </source>
</reference>
<dbReference type="GeneID" id="77807203"/>
<evidence type="ECO:0000313" key="1">
    <source>
        <dbReference type="EMBL" id="WAQ81987.1"/>
    </source>
</evidence>
<name>A0ABY7CGQ4_9BASI</name>
<proteinExistence type="predicted"/>
<sequence>MASSSKSKTIAILPTHNTLEESWNLLREGTDQMMTRPDKGMTYAKYMQLYTVFDMALCKDLNDQFKERMAQTHDASDLSGKHCTDGLARTCTPRLTCGWLLGMVDSLFPCAGTGNGLLAIASAHDWADDPN</sequence>
<accession>A0ABY7CGQ4</accession>
<evidence type="ECO:0008006" key="3">
    <source>
        <dbReference type="Google" id="ProtNLM"/>
    </source>
</evidence>